<feature type="compositionally biased region" description="Basic residues" evidence="2">
    <location>
        <begin position="119"/>
        <end position="129"/>
    </location>
</feature>
<dbReference type="EMBL" id="KZ354001">
    <property type="protein sequence ID" value="PIO61222.1"/>
    <property type="molecule type" value="Genomic_DNA"/>
</dbReference>
<dbReference type="Proteomes" id="UP000230423">
    <property type="component" value="Unassembled WGS sequence"/>
</dbReference>
<keyword evidence="4" id="KW-1185">Reference proteome</keyword>
<dbReference type="PANTHER" id="PTHR24637:SF421">
    <property type="entry name" value="CUTICLE COLLAGEN DPY-2"/>
    <property type="match status" value="1"/>
</dbReference>
<evidence type="ECO:0000313" key="3">
    <source>
        <dbReference type="EMBL" id="PIO61222.1"/>
    </source>
</evidence>
<protein>
    <submittedName>
        <fullName evidence="3">Collagen triple helix repeat protein</fullName>
    </submittedName>
</protein>
<keyword evidence="1" id="KW-0677">Repeat</keyword>
<organism evidence="3 4">
    <name type="scientific">Teladorsagia circumcincta</name>
    <name type="common">Brown stomach worm</name>
    <name type="synonym">Ostertagia circumcincta</name>
    <dbReference type="NCBI Taxonomy" id="45464"/>
    <lineage>
        <taxon>Eukaryota</taxon>
        <taxon>Metazoa</taxon>
        <taxon>Ecdysozoa</taxon>
        <taxon>Nematoda</taxon>
        <taxon>Chromadorea</taxon>
        <taxon>Rhabditida</taxon>
        <taxon>Rhabditina</taxon>
        <taxon>Rhabditomorpha</taxon>
        <taxon>Strongyloidea</taxon>
        <taxon>Trichostrongylidae</taxon>
        <taxon>Teladorsagia</taxon>
    </lineage>
</organism>
<sequence length="129" mass="13448">MNGAPGRDCFTGIGIPGPPGRHGRQGEPGTPGRPGATGPRGEPGQDGIQGNAGLDGAPGMPGEHGQVGLVKAMWEITAMILGVFQNFVDNSKASSRFSFQHGPAGNPGDDGGYCECPERRKKKQRRRRA</sequence>
<feature type="compositionally biased region" description="Low complexity" evidence="2">
    <location>
        <begin position="27"/>
        <end position="42"/>
    </location>
</feature>
<dbReference type="InterPro" id="IPR008160">
    <property type="entry name" value="Collagen"/>
</dbReference>
<keyword evidence="3" id="KW-0176">Collagen</keyword>
<dbReference type="GO" id="GO:0005581">
    <property type="term" value="C:collagen trimer"/>
    <property type="evidence" value="ECO:0007669"/>
    <property type="project" value="UniProtKB-KW"/>
</dbReference>
<dbReference type="PANTHER" id="PTHR24637">
    <property type="entry name" value="COLLAGEN"/>
    <property type="match status" value="1"/>
</dbReference>
<feature type="region of interest" description="Disordered" evidence="2">
    <location>
        <begin position="95"/>
        <end position="129"/>
    </location>
</feature>
<proteinExistence type="predicted"/>
<evidence type="ECO:0000256" key="1">
    <source>
        <dbReference type="ARBA" id="ARBA00022737"/>
    </source>
</evidence>
<feature type="region of interest" description="Disordered" evidence="2">
    <location>
        <begin position="1"/>
        <end position="65"/>
    </location>
</feature>
<evidence type="ECO:0000256" key="2">
    <source>
        <dbReference type="SAM" id="MobiDB-lite"/>
    </source>
</evidence>
<reference evidence="3 4" key="1">
    <citation type="submission" date="2015-09" db="EMBL/GenBank/DDBJ databases">
        <title>Draft genome of the parasitic nematode Teladorsagia circumcincta isolate WARC Sus (inbred).</title>
        <authorList>
            <person name="Mitreva M."/>
        </authorList>
    </citation>
    <scope>NUCLEOTIDE SEQUENCE [LARGE SCALE GENOMIC DNA]</scope>
    <source>
        <strain evidence="3 4">S</strain>
    </source>
</reference>
<name>A0A2G9TUU9_TELCI</name>
<dbReference type="AlphaFoldDB" id="A0A2G9TUU9"/>
<evidence type="ECO:0000313" key="4">
    <source>
        <dbReference type="Proteomes" id="UP000230423"/>
    </source>
</evidence>
<dbReference type="Pfam" id="PF01391">
    <property type="entry name" value="Collagen"/>
    <property type="match status" value="1"/>
</dbReference>
<dbReference type="OrthoDB" id="5983381at2759"/>
<gene>
    <name evidence="3" type="ORF">TELCIR_17261</name>
</gene>
<accession>A0A2G9TUU9</accession>